<evidence type="ECO:0000313" key="1">
    <source>
        <dbReference type="EMBL" id="KGQ36490.1"/>
    </source>
</evidence>
<dbReference type="RefSeq" id="WP_039174311.1">
    <property type="nucleotide sequence ID" value="NZ_JPXX01000029.1"/>
</dbReference>
<sequence>MIKIEVNNVEQLLKQLTALSQGVVYKAPLMRQIAGTMQTAVDRNFAAGGRPKWLGLKARQGKPLIDSGELRNSINARWDNDYAMVGTNLPYAALHHFGGTVKAKRAKYLKFKVGDNWVQKKQVAIPARPFMQLTEADEKEIIDDIQAYFRKLL</sequence>
<dbReference type="EMBL" id="JPXX01000029">
    <property type="protein sequence ID" value="KGQ36490.1"/>
    <property type="molecule type" value="Genomic_DNA"/>
</dbReference>
<accession>A0A0A2Y1J9</accession>
<dbReference type="Proteomes" id="UP000030539">
    <property type="component" value="Unassembled WGS sequence"/>
</dbReference>
<organism evidence="1 2">
    <name type="scientific">Gallibacterium genomosp. 1</name>
    <dbReference type="NCBI Taxonomy" id="155515"/>
    <lineage>
        <taxon>Bacteria</taxon>
        <taxon>Pseudomonadati</taxon>
        <taxon>Pseudomonadota</taxon>
        <taxon>Gammaproteobacteria</taxon>
        <taxon>Pasteurellales</taxon>
        <taxon>Pasteurellaceae</taxon>
        <taxon>Gallibacterium</taxon>
    </lineage>
</organism>
<name>A0A0A2Y1J9_9PAST</name>
<comment type="caution">
    <text evidence="1">The sequence shown here is derived from an EMBL/GenBank/DDBJ whole genome shotgun (WGS) entry which is preliminary data.</text>
</comment>
<evidence type="ECO:0000313" key="2">
    <source>
        <dbReference type="Proteomes" id="UP000030539"/>
    </source>
</evidence>
<gene>
    <name evidence="1" type="ORF">JP36_10200</name>
</gene>
<dbReference type="Pfam" id="PF05069">
    <property type="entry name" value="Phage_tail_S"/>
    <property type="match status" value="1"/>
</dbReference>
<dbReference type="NCBIfam" id="TIGR01635">
    <property type="entry name" value="tail_comp_S"/>
    <property type="match status" value="1"/>
</dbReference>
<dbReference type="eggNOG" id="COG5005">
    <property type="taxonomic scope" value="Bacteria"/>
</dbReference>
<dbReference type="AlphaFoldDB" id="A0A0A2Y1J9"/>
<dbReference type="InterPro" id="IPR006522">
    <property type="entry name" value="Phage_virion_morphogenesis"/>
</dbReference>
<dbReference type="STRING" id="155515.JP36_10200"/>
<protein>
    <submittedName>
        <fullName evidence="1">Mu-like prophage FluMu G protein 2</fullName>
    </submittedName>
</protein>
<proteinExistence type="predicted"/>
<reference evidence="1 2" key="1">
    <citation type="submission" date="2014-08" db="EMBL/GenBank/DDBJ databases">
        <title>Chaperone-usher fimbriae in a diverse selection of Gallibacterium genomes.</title>
        <authorList>
            <person name="Kudirkiene E."/>
            <person name="Bager R.J."/>
            <person name="Johnson T.J."/>
            <person name="Bojesen A.M."/>
        </authorList>
    </citation>
    <scope>NUCLEOTIDE SEQUENCE [LARGE SCALE GENOMIC DNA]</scope>
    <source>
        <strain evidence="1 2">CCM5974</strain>
    </source>
</reference>